<keyword evidence="4 10" id="KW-0808">Transferase</keyword>
<proteinExistence type="predicted"/>
<evidence type="ECO:0000256" key="3">
    <source>
        <dbReference type="ARBA" id="ARBA00022597"/>
    </source>
</evidence>
<evidence type="ECO:0000313" key="9">
    <source>
        <dbReference type="EMBL" id="APT44806.1"/>
    </source>
</evidence>
<dbReference type="GO" id="GO:0009401">
    <property type="term" value="P:phosphoenolpyruvate-dependent sugar phosphotransferase system"/>
    <property type="evidence" value="ECO:0007669"/>
    <property type="project" value="UniProtKB-KW"/>
</dbReference>
<protein>
    <submittedName>
        <fullName evidence="10">Lichenan-specific phosphotransferase enzyme IIB component</fullName>
        <ecNumber evidence="10">2.7.1.-</ecNumber>
    </submittedName>
    <submittedName>
        <fullName evidence="9">PTS sugar transporter subunit IIB</fullName>
    </submittedName>
</protein>
<dbReference type="GO" id="GO:0016301">
    <property type="term" value="F:kinase activity"/>
    <property type="evidence" value="ECO:0007669"/>
    <property type="project" value="UniProtKB-KW"/>
</dbReference>
<keyword evidence="5" id="KW-0598">Phosphotransferase system</keyword>
<dbReference type="PANTHER" id="PTHR34581">
    <property type="entry name" value="PTS SYSTEM N,N'-DIACETYLCHITOBIOSE-SPECIFIC EIIB COMPONENT"/>
    <property type="match status" value="1"/>
</dbReference>
<dbReference type="InterPro" id="IPR051819">
    <property type="entry name" value="PTS_sugar-specific_EIIB"/>
</dbReference>
<dbReference type="PANTHER" id="PTHR34581:SF2">
    <property type="entry name" value="PTS SYSTEM N,N'-DIACETYLCHITOBIOSE-SPECIFIC EIIB COMPONENT"/>
    <property type="match status" value="1"/>
</dbReference>
<dbReference type="InterPro" id="IPR036095">
    <property type="entry name" value="PTS_EIIB-like_sf"/>
</dbReference>
<keyword evidence="12" id="KW-1185">Reference proteome</keyword>
<evidence type="ECO:0000256" key="6">
    <source>
        <dbReference type="ARBA" id="ARBA00022777"/>
    </source>
</evidence>
<sequence>MKRIILACAAGMSTSIVVSKMKAAAEAKGLDYYIYAIPEGAIADELEEHGEDVQAILLGPQVSFMKKAAEKTAAPYQIPVDVVNVRLYGTANGEKILEHALKLANES</sequence>
<dbReference type="GO" id="GO:0008982">
    <property type="term" value="F:protein-N(PI)-phosphohistidine-sugar phosphotransferase activity"/>
    <property type="evidence" value="ECO:0007669"/>
    <property type="project" value="InterPro"/>
</dbReference>
<evidence type="ECO:0000313" key="10">
    <source>
        <dbReference type="EMBL" id="QEK63504.1"/>
    </source>
</evidence>
<reference evidence="9 11" key="1">
    <citation type="submission" date="2016-05" db="EMBL/GenBank/DDBJ databases">
        <title>Complete Genome and Methylome Analysis of Psychrotrophic Bacterial Isolates from Antarctic Lake Untersee.</title>
        <authorList>
            <person name="Fomenkov A."/>
            <person name="Akimov V.N."/>
            <person name="Vasilyeva L.V."/>
            <person name="Andersen D."/>
            <person name="Vincze T."/>
            <person name="Roberts R.J."/>
        </authorList>
    </citation>
    <scope>NUCLEOTIDE SEQUENCE [LARGE SCALE GENOMIC DNA]</scope>
    <source>
        <strain evidence="9 11">U14-5</strain>
    </source>
</reference>
<evidence type="ECO:0000256" key="2">
    <source>
        <dbReference type="ARBA" id="ARBA00022553"/>
    </source>
</evidence>
<dbReference type="SUPFAM" id="SSF52794">
    <property type="entry name" value="PTS system IIB component-like"/>
    <property type="match status" value="1"/>
</dbReference>
<feature type="domain" description="PTS EIIB type-3" evidence="8">
    <location>
        <begin position="1"/>
        <end position="107"/>
    </location>
</feature>
<keyword evidence="2" id="KW-0597">Phosphoprotein</keyword>
<dbReference type="PROSITE" id="PS51100">
    <property type="entry name" value="PTS_EIIB_TYPE_3"/>
    <property type="match status" value="1"/>
</dbReference>
<keyword evidence="3 9" id="KW-0762">Sugar transport</keyword>
<accession>A0A1L6ZE75</accession>
<reference evidence="10 12" key="2">
    <citation type="journal article" date="2018" name="Plant Biotechnol. Rep.">
        <title>Diversity and antifungal activity of endophytic bacteria associated with Panax ginseng seedlings.</title>
        <authorList>
            <person name="Park J.M."/>
            <person name="Hong C.E."/>
            <person name="Jo S.H."/>
        </authorList>
    </citation>
    <scope>NUCLEOTIDE SEQUENCE [LARGE SCALE GENOMIC DNA]</scope>
    <source>
        <strain evidence="10 12">PgKB20</strain>
    </source>
</reference>
<evidence type="ECO:0000313" key="11">
    <source>
        <dbReference type="Proteomes" id="UP000185426"/>
    </source>
</evidence>
<dbReference type="GeneID" id="61768527"/>
<reference evidence="10" key="3">
    <citation type="submission" date="2019-08" db="EMBL/GenBank/DDBJ databases">
        <authorList>
            <person name="Park J.M."/>
            <person name="Hong C.E."/>
            <person name="Jo S.H."/>
        </authorList>
    </citation>
    <scope>NUCLEOTIDE SEQUENCE</scope>
    <source>
        <strain evidence="10">PgKB20</strain>
    </source>
</reference>
<feature type="modified residue" description="Phosphocysteine; by EIIA" evidence="7">
    <location>
        <position position="8"/>
    </location>
</feature>
<dbReference type="EC" id="2.7.1.-" evidence="10"/>
<dbReference type="RefSeq" id="WP_024423899.1">
    <property type="nucleotide sequence ID" value="NZ_BSBF01000002.1"/>
</dbReference>
<evidence type="ECO:0000259" key="8">
    <source>
        <dbReference type="PROSITE" id="PS51100"/>
    </source>
</evidence>
<dbReference type="EMBL" id="CP043404">
    <property type="protein sequence ID" value="QEK63504.1"/>
    <property type="molecule type" value="Genomic_DNA"/>
</dbReference>
<dbReference type="KEGG" id="bsaf:BSL056_19285"/>
<evidence type="ECO:0000256" key="4">
    <source>
        <dbReference type="ARBA" id="ARBA00022679"/>
    </source>
</evidence>
<dbReference type="CDD" id="cd05564">
    <property type="entry name" value="PTS_IIB_chitobiose_lichenan"/>
    <property type="match status" value="1"/>
</dbReference>
<gene>
    <name evidence="10" type="primary">licB_1</name>
    <name evidence="9" type="ORF">BSA145_02010</name>
    <name evidence="10" type="ORF">FX981_01745</name>
</gene>
<evidence type="ECO:0000313" key="12">
    <source>
        <dbReference type="Proteomes" id="UP000325032"/>
    </source>
</evidence>
<dbReference type="EMBL" id="CP015607">
    <property type="protein sequence ID" value="APT44806.1"/>
    <property type="molecule type" value="Genomic_DNA"/>
</dbReference>
<evidence type="ECO:0000256" key="5">
    <source>
        <dbReference type="ARBA" id="ARBA00022683"/>
    </source>
</evidence>
<organism evidence="9 11">
    <name type="scientific">Bacillus safensis</name>
    <dbReference type="NCBI Taxonomy" id="561879"/>
    <lineage>
        <taxon>Bacteria</taxon>
        <taxon>Bacillati</taxon>
        <taxon>Bacillota</taxon>
        <taxon>Bacilli</taxon>
        <taxon>Bacillales</taxon>
        <taxon>Bacillaceae</taxon>
        <taxon>Bacillus</taxon>
    </lineage>
</organism>
<evidence type="ECO:0000256" key="7">
    <source>
        <dbReference type="PROSITE-ProRule" id="PRU00423"/>
    </source>
</evidence>
<keyword evidence="1" id="KW-0813">Transport</keyword>
<dbReference type="Gene3D" id="3.40.50.2300">
    <property type="match status" value="1"/>
</dbReference>
<dbReference type="Pfam" id="PF02302">
    <property type="entry name" value="PTS_IIB"/>
    <property type="match status" value="1"/>
</dbReference>
<dbReference type="Proteomes" id="UP000325032">
    <property type="component" value="Chromosome"/>
</dbReference>
<dbReference type="InterPro" id="IPR013012">
    <property type="entry name" value="PTS_EIIB_3"/>
</dbReference>
<keyword evidence="6" id="KW-0418">Kinase</keyword>
<name>A0A1L6ZE75_BACIA</name>
<dbReference type="AlphaFoldDB" id="A0A1L6ZE75"/>
<evidence type="ECO:0000256" key="1">
    <source>
        <dbReference type="ARBA" id="ARBA00022448"/>
    </source>
</evidence>
<dbReference type="InterPro" id="IPR003501">
    <property type="entry name" value="PTS_EIIB_2/3"/>
</dbReference>
<dbReference type="Proteomes" id="UP000185426">
    <property type="component" value="Chromosome"/>
</dbReference>